<dbReference type="InterPro" id="IPR028098">
    <property type="entry name" value="Glyco_trans_4-like_N"/>
</dbReference>
<dbReference type="Gene3D" id="3.40.50.2000">
    <property type="entry name" value="Glycogen Phosphorylase B"/>
    <property type="match status" value="2"/>
</dbReference>
<feature type="domain" description="Glycosyl transferase family 1" evidence="4">
    <location>
        <begin position="99"/>
        <end position="161"/>
    </location>
</feature>
<dbReference type="GO" id="GO:1901137">
    <property type="term" value="P:carbohydrate derivative biosynthetic process"/>
    <property type="evidence" value="ECO:0007669"/>
    <property type="project" value="UniProtKB-ARBA"/>
</dbReference>
<feature type="domain" description="Glycosyltransferase subfamily 4-like N-terminal" evidence="5">
    <location>
        <begin position="4"/>
        <end position="85"/>
    </location>
</feature>
<evidence type="ECO:0000313" key="6">
    <source>
        <dbReference type="EMBL" id="AIA86627.1"/>
    </source>
</evidence>
<dbReference type="InterPro" id="IPR050194">
    <property type="entry name" value="Glycosyltransferase_grp1"/>
</dbReference>
<dbReference type="AlphaFoldDB" id="A0A060BVA9"/>
<evidence type="ECO:0000259" key="4">
    <source>
        <dbReference type="Pfam" id="PF00534"/>
    </source>
</evidence>
<dbReference type="Pfam" id="PF00534">
    <property type="entry name" value="Glycos_transf_1"/>
    <property type="match status" value="1"/>
</dbReference>
<accession>A0A060BVA9</accession>
<evidence type="ECO:0000256" key="3">
    <source>
        <dbReference type="ARBA" id="ARBA00022679"/>
    </source>
</evidence>
<dbReference type="PANTHER" id="PTHR45947:SF3">
    <property type="entry name" value="SULFOQUINOVOSYL TRANSFERASE SQD2"/>
    <property type="match status" value="1"/>
</dbReference>
<sequence>VQAAAALGLPSIYEVRGLWELTRISREPEYELTSHYAMYQRLEADACRLADHAFAITEAVKAIMVDRGVPADHITILPNGVDTRRFKPLAPNAALRSRLGLDGKVVIGYVGSIVDYEGLPLLAKAVKQLDDEGLPVALLVVGDGHVVYQLKEAVAELGIEHT</sequence>
<dbReference type="SUPFAM" id="SSF53756">
    <property type="entry name" value="UDP-Glycosyltransferase/glycogen phosphorylase"/>
    <property type="match status" value="1"/>
</dbReference>
<dbReference type="GO" id="GO:0016757">
    <property type="term" value="F:glycosyltransferase activity"/>
    <property type="evidence" value="ECO:0007669"/>
    <property type="project" value="UniProtKB-KW"/>
</dbReference>
<dbReference type="PANTHER" id="PTHR45947">
    <property type="entry name" value="SULFOQUINOVOSYL TRANSFERASE SQD2"/>
    <property type="match status" value="1"/>
</dbReference>
<proteinExistence type="predicted"/>
<evidence type="ECO:0000259" key="5">
    <source>
        <dbReference type="Pfam" id="PF13439"/>
    </source>
</evidence>
<keyword evidence="2" id="KW-0328">Glycosyltransferase</keyword>
<feature type="non-terminal residue" evidence="6">
    <location>
        <position position="1"/>
    </location>
</feature>
<reference evidence="6" key="1">
    <citation type="journal article" date="2013" name="Environ. Microbiol.">
        <title>Seasonally variable intestinal metagenomes of the red palm weevil (Rhynchophorus ferrugineus).</title>
        <authorList>
            <person name="Jia S."/>
            <person name="Zhang X."/>
            <person name="Zhang G."/>
            <person name="Yin A."/>
            <person name="Zhang S."/>
            <person name="Li F."/>
            <person name="Wang L."/>
            <person name="Zhao D."/>
            <person name="Yun Q."/>
            <person name="Tala"/>
            <person name="Wang J."/>
            <person name="Sun G."/>
            <person name="Baabdullah M."/>
            <person name="Yu X."/>
            <person name="Hu S."/>
            <person name="Al-Mssallem I.S."/>
            <person name="Yu J."/>
        </authorList>
    </citation>
    <scope>NUCLEOTIDE SEQUENCE</scope>
</reference>
<name>A0A060BVA9_9MICO</name>
<feature type="non-terminal residue" evidence="6">
    <location>
        <position position="162"/>
    </location>
</feature>
<evidence type="ECO:0000256" key="2">
    <source>
        <dbReference type="ARBA" id="ARBA00022676"/>
    </source>
</evidence>
<protein>
    <recommendedName>
        <fullName evidence="1">D-inositol 3-phosphate glycosyltransferase</fullName>
    </recommendedName>
</protein>
<evidence type="ECO:0000256" key="1">
    <source>
        <dbReference type="ARBA" id="ARBA00021292"/>
    </source>
</evidence>
<dbReference type="Pfam" id="PF13439">
    <property type="entry name" value="Glyco_transf_4"/>
    <property type="match status" value="1"/>
</dbReference>
<dbReference type="InterPro" id="IPR001296">
    <property type="entry name" value="Glyco_trans_1"/>
</dbReference>
<dbReference type="EMBL" id="KF119361">
    <property type="protein sequence ID" value="AIA86627.1"/>
    <property type="molecule type" value="Genomic_DNA"/>
</dbReference>
<organism evidence="6">
    <name type="scientific">uncultured Kytococcus sp</name>
    <dbReference type="NCBI Taxonomy" id="1074240"/>
    <lineage>
        <taxon>Bacteria</taxon>
        <taxon>Bacillati</taxon>
        <taxon>Actinomycetota</taxon>
        <taxon>Actinomycetes</taxon>
        <taxon>Micrococcales</taxon>
        <taxon>Kytococcaceae</taxon>
        <taxon>Kytococcus</taxon>
        <taxon>environmental samples</taxon>
    </lineage>
</organism>
<keyword evidence="3" id="KW-0808">Transferase</keyword>